<comment type="similarity">
    <text evidence="2">Belongs to the class-I aminoacyl-tRNA synthetase family. Glutamate--tRNA ligase type 1 subfamily.</text>
</comment>
<dbReference type="InterPro" id="IPR049940">
    <property type="entry name" value="GluQ/Sye"/>
</dbReference>
<dbReference type="InterPro" id="IPR020752">
    <property type="entry name" value="Glu-tRNA-synth_I_codon-bd_sub1"/>
</dbReference>
<evidence type="ECO:0000259" key="13">
    <source>
        <dbReference type="Pfam" id="PF00749"/>
    </source>
</evidence>
<dbReference type="Gene3D" id="1.10.8.70">
    <property type="entry name" value="Glutamate-tRNA synthetase, class I, anticodon-binding domain 1"/>
    <property type="match status" value="1"/>
</dbReference>
<dbReference type="SUPFAM" id="SSF48163">
    <property type="entry name" value="An anticodon-binding domain of class I aminoacyl-tRNA synthetases"/>
    <property type="match status" value="1"/>
</dbReference>
<dbReference type="GO" id="GO:0004818">
    <property type="term" value="F:glutamate-tRNA ligase activity"/>
    <property type="evidence" value="ECO:0007669"/>
    <property type="project" value="UniProtKB-EC"/>
</dbReference>
<dbReference type="SUPFAM" id="SSF52374">
    <property type="entry name" value="Nucleotidylyl transferase"/>
    <property type="match status" value="1"/>
</dbReference>
<comment type="subunit">
    <text evidence="3">Monomer.</text>
</comment>
<keyword evidence="5" id="KW-0963">Cytoplasm</keyword>
<dbReference type="InterPro" id="IPR033910">
    <property type="entry name" value="GluRS_core"/>
</dbReference>
<dbReference type="HAMAP" id="MF_00022">
    <property type="entry name" value="Glu_tRNA_synth_type1"/>
    <property type="match status" value="1"/>
</dbReference>
<keyword evidence="8 12" id="KW-0067">ATP-binding</keyword>
<organism evidence="15">
    <name type="scientific">Paulinella chromatophora</name>
    <dbReference type="NCBI Taxonomy" id="39717"/>
    <lineage>
        <taxon>Eukaryota</taxon>
        <taxon>Sar</taxon>
        <taxon>Rhizaria</taxon>
        <taxon>Cercozoa</taxon>
        <taxon>Imbricatea</taxon>
        <taxon>Silicofilosea</taxon>
        <taxon>Euglyphida</taxon>
        <taxon>Paulinellidae</taxon>
        <taxon>Paulinella</taxon>
    </lineage>
</organism>
<dbReference type="PANTHER" id="PTHR43311">
    <property type="entry name" value="GLUTAMATE--TRNA LIGASE"/>
    <property type="match status" value="1"/>
</dbReference>
<dbReference type="Gene3D" id="1.10.1160.10">
    <property type="entry name" value="Glutamyl-trna Synthetase, Domain 2"/>
    <property type="match status" value="1"/>
</dbReference>
<evidence type="ECO:0000256" key="5">
    <source>
        <dbReference type="ARBA" id="ARBA00022490"/>
    </source>
</evidence>
<keyword evidence="10 12" id="KW-0030">Aminoacyl-tRNA synthetase</keyword>
<dbReference type="InterPro" id="IPR014729">
    <property type="entry name" value="Rossmann-like_a/b/a_fold"/>
</dbReference>
<dbReference type="CDD" id="cd00808">
    <property type="entry name" value="GluRS_core"/>
    <property type="match status" value="1"/>
</dbReference>
<dbReference type="EMBL" id="CP000815">
    <property type="protein sequence ID" value="ACB42484.1"/>
    <property type="molecule type" value="Genomic_DNA"/>
</dbReference>
<keyword evidence="15" id="KW-0934">Plastid</keyword>
<evidence type="ECO:0000256" key="9">
    <source>
        <dbReference type="ARBA" id="ARBA00022917"/>
    </source>
</evidence>
<dbReference type="Gene3D" id="3.90.800.10">
    <property type="entry name" value="Glutamyl-tRNA Synthetase, Domain 3"/>
    <property type="match status" value="1"/>
</dbReference>
<dbReference type="GO" id="GO:0005524">
    <property type="term" value="F:ATP binding"/>
    <property type="evidence" value="ECO:0007669"/>
    <property type="project" value="UniProtKB-KW"/>
</dbReference>
<evidence type="ECO:0000256" key="2">
    <source>
        <dbReference type="ARBA" id="ARBA00007894"/>
    </source>
</evidence>
<dbReference type="Pfam" id="PF00749">
    <property type="entry name" value="tRNA-synt_1c"/>
    <property type="match status" value="1"/>
</dbReference>
<feature type="domain" description="Aminoacyl-tRNA synthetase class I anticodon-binding" evidence="14">
    <location>
        <begin position="359"/>
        <end position="475"/>
    </location>
</feature>
<dbReference type="PANTHER" id="PTHR43311:SF2">
    <property type="entry name" value="GLUTAMATE--TRNA LIGASE, MITOCHONDRIAL-RELATED"/>
    <property type="match status" value="1"/>
</dbReference>
<dbReference type="GO" id="GO:0000049">
    <property type="term" value="F:tRNA binding"/>
    <property type="evidence" value="ECO:0007669"/>
    <property type="project" value="InterPro"/>
</dbReference>
<keyword evidence="9 12" id="KW-0648">Protein biosynthesis</keyword>
<evidence type="ECO:0000256" key="3">
    <source>
        <dbReference type="ARBA" id="ARBA00011245"/>
    </source>
</evidence>
<dbReference type="NCBIfam" id="TIGR00464">
    <property type="entry name" value="gltX_bact"/>
    <property type="match status" value="1"/>
</dbReference>
<dbReference type="InterPro" id="IPR001412">
    <property type="entry name" value="aa-tRNA-synth_I_CS"/>
</dbReference>
<keyword evidence="6 12" id="KW-0436">Ligase</keyword>
<dbReference type="EC" id="6.1.1.17" evidence="4"/>
<dbReference type="PROSITE" id="PS00178">
    <property type="entry name" value="AA_TRNA_LIGASE_I"/>
    <property type="match status" value="1"/>
</dbReference>
<reference evidence="15" key="2">
    <citation type="journal article" date="2008" name="Curr. Biol.">
        <title>Chromatophore genome sequence of Paulinella sheds light on acquisition of photosynthesis by eukaryotes.</title>
        <authorList>
            <person name="Nowack E.C.M."/>
            <person name="Melkonian M."/>
            <person name="Gloeckner G."/>
        </authorList>
    </citation>
    <scope>NUCLEOTIDE SEQUENCE [LARGE SCALE GENOMIC DNA]</scope>
</reference>
<protein>
    <recommendedName>
        <fullName evidence="4">glutamate--tRNA ligase</fullName>
        <ecNumber evidence="4">6.1.1.17</ecNumber>
    </recommendedName>
    <alternativeName>
        <fullName evidence="11">Glutamyl-tRNA synthetase</fullName>
    </alternativeName>
</protein>
<dbReference type="GO" id="GO:0005829">
    <property type="term" value="C:cytosol"/>
    <property type="evidence" value="ECO:0007669"/>
    <property type="project" value="TreeGrafter"/>
</dbReference>
<keyword evidence="7 12" id="KW-0547">Nucleotide-binding</keyword>
<evidence type="ECO:0000256" key="10">
    <source>
        <dbReference type="ARBA" id="ARBA00023146"/>
    </source>
</evidence>
<geneLocation type="organellar chromatophore" evidence="15"/>
<dbReference type="FunFam" id="3.40.50.620:FF:000007">
    <property type="entry name" value="Glutamate--tRNA ligase"/>
    <property type="match status" value="1"/>
</dbReference>
<evidence type="ECO:0000259" key="14">
    <source>
        <dbReference type="Pfam" id="PF19269"/>
    </source>
</evidence>
<dbReference type="InterPro" id="IPR000924">
    <property type="entry name" value="Glu/Gln-tRNA-synth"/>
</dbReference>
<dbReference type="RefSeq" id="YP_002048694.1">
    <property type="nucleotide sequence ID" value="NC_011087.1"/>
</dbReference>
<dbReference type="InterPro" id="IPR020061">
    <property type="entry name" value="Glu_tRNA_lig_a-bdl"/>
</dbReference>
<accession>B1X3G5</accession>
<reference evidence="15" key="1">
    <citation type="submission" date="2007-08" db="EMBL/GenBank/DDBJ databases">
        <authorList>
            <person name="Gloeckner G."/>
            <person name="Nowack E."/>
            <person name="Melkonian M."/>
        </authorList>
    </citation>
    <scope>NUCLEOTIDE SEQUENCE</scope>
</reference>
<evidence type="ECO:0000313" key="15">
    <source>
        <dbReference type="EMBL" id="ACB42484.1"/>
    </source>
</evidence>
<dbReference type="InterPro" id="IPR004527">
    <property type="entry name" value="Glu-tRNA-ligase_bac/mito"/>
</dbReference>
<dbReference type="Gene3D" id="1.10.10.350">
    <property type="match status" value="1"/>
</dbReference>
<dbReference type="GeneID" id="6481166"/>
<evidence type="ECO:0000256" key="12">
    <source>
        <dbReference type="RuleBase" id="RU363037"/>
    </source>
</evidence>
<dbReference type="AlphaFoldDB" id="B1X3G5"/>
<dbReference type="PRINTS" id="PR00987">
    <property type="entry name" value="TRNASYNTHGLU"/>
</dbReference>
<dbReference type="GO" id="GO:0006424">
    <property type="term" value="P:glutamyl-tRNA aminoacylation"/>
    <property type="evidence" value="ECO:0007669"/>
    <property type="project" value="InterPro"/>
</dbReference>
<gene>
    <name evidence="15" type="primary">gltX</name>
    <name evidence="15" type="ordered locus">PCC_0024</name>
</gene>
<dbReference type="InterPro" id="IPR045462">
    <property type="entry name" value="aa-tRNA-synth_I_cd-bd"/>
</dbReference>
<dbReference type="InterPro" id="IPR020751">
    <property type="entry name" value="aa-tRNA-synth_I_codon-bd_sub2"/>
</dbReference>
<feature type="domain" description="Glutamyl/glutaminyl-tRNA synthetase class Ib catalytic" evidence="13">
    <location>
        <begin position="1"/>
        <end position="317"/>
    </location>
</feature>
<evidence type="ECO:0000256" key="1">
    <source>
        <dbReference type="ARBA" id="ARBA00004496"/>
    </source>
</evidence>
<comment type="subcellular location">
    <subcellularLocation>
        <location evidence="1">Cytoplasm</location>
    </subcellularLocation>
</comment>
<sequence length="489" mass="55535">MVRVRLAPSPTGTLHIGTARTALFNWLFARQQGGAFLLRIEDTDRERSSEEFTDNILEGLQWIGLDWDEDPVIQSHRLEAHKAAIQQLLANGKAYRCYASTTELENMRSLQKAENNAPRYDNRHRNLTRSQEQSLISEGREAVIRFRIDDNEIIEWNDLIRGPMLWRASDLGGDMVIARQAPANQIGDPLYNLAVVVDDATMAISHVIRGEDHIANTAKQLQLYKALNLPVPQFAHTPLILNKENRKLSKRDGVTSINDFRNMGYSSSSLANYMTLLGWSPPKGMSERFSSKEAATVFTLSRVNKAGARFDWDKLNWLNSQTLHELDLRELREQLLPLWINRGWIENSIPETKGKISEQDLTWQIDLCELLKPSLVLLSDGVDQAIPFFQCPDIEEKAWSQIKTASNQLALRELLNVLINKGWDGQEISIAQEILKFTCQATDTKKGILMKSLRSALLGSIQGPDLLTSWSLLARIGKDKKRIRRCILN</sequence>
<dbReference type="GO" id="GO:0008270">
    <property type="term" value="F:zinc ion binding"/>
    <property type="evidence" value="ECO:0007669"/>
    <property type="project" value="InterPro"/>
</dbReference>
<evidence type="ECO:0000256" key="7">
    <source>
        <dbReference type="ARBA" id="ARBA00022741"/>
    </source>
</evidence>
<name>B1X3G5_PAUCH</name>
<evidence type="ECO:0000256" key="4">
    <source>
        <dbReference type="ARBA" id="ARBA00012835"/>
    </source>
</evidence>
<dbReference type="InterPro" id="IPR020058">
    <property type="entry name" value="Glu/Gln-tRNA-synth_Ib_cat-dom"/>
</dbReference>
<evidence type="ECO:0000256" key="6">
    <source>
        <dbReference type="ARBA" id="ARBA00022598"/>
    </source>
</evidence>
<proteinExistence type="inferred from homology"/>
<dbReference type="InterPro" id="IPR008925">
    <property type="entry name" value="aa_tRNA-synth_I_cd-bd_sf"/>
</dbReference>
<evidence type="ECO:0000256" key="11">
    <source>
        <dbReference type="ARBA" id="ARBA00030865"/>
    </source>
</evidence>
<evidence type="ECO:0000256" key="8">
    <source>
        <dbReference type="ARBA" id="ARBA00022840"/>
    </source>
</evidence>
<dbReference type="Pfam" id="PF19269">
    <property type="entry name" value="Anticodon_2"/>
    <property type="match status" value="1"/>
</dbReference>
<dbReference type="Gene3D" id="3.40.50.620">
    <property type="entry name" value="HUPs"/>
    <property type="match status" value="1"/>
</dbReference>